<evidence type="ECO:0000313" key="2">
    <source>
        <dbReference type="EMBL" id="MBC5768005.1"/>
    </source>
</evidence>
<feature type="coiled-coil region" evidence="1">
    <location>
        <begin position="12"/>
        <end position="39"/>
    </location>
</feature>
<dbReference type="EMBL" id="JACORU010000014">
    <property type="protein sequence ID" value="MBC5768005.1"/>
    <property type="molecule type" value="Genomic_DNA"/>
</dbReference>
<protein>
    <submittedName>
        <fullName evidence="2">Uncharacterized protein</fullName>
    </submittedName>
</protein>
<comment type="caution">
    <text evidence="2">The sequence shown here is derived from an EMBL/GenBank/DDBJ whole genome shotgun (WGS) entry which is preliminary data.</text>
</comment>
<organism evidence="2 3">
    <name type="scientific">Ramlibacter albus</name>
    <dbReference type="NCBI Taxonomy" id="2079448"/>
    <lineage>
        <taxon>Bacteria</taxon>
        <taxon>Pseudomonadati</taxon>
        <taxon>Pseudomonadota</taxon>
        <taxon>Betaproteobacteria</taxon>
        <taxon>Burkholderiales</taxon>
        <taxon>Comamonadaceae</taxon>
        <taxon>Ramlibacter</taxon>
    </lineage>
</organism>
<keyword evidence="3" id="KW-1185">Reference proteome</keyword>
<dbReference type="AlphaFoldDB" id="A0A923S4Y4"/>
<dbReference type="RefSeq" id="WP_187084495.1">
    <property type="nucleotide sequence ID" value="NZ_JACORU010000014.1"/>
</dbReference>
<dbReference type="Proteomes" id="UP000596827">
    <property type="component" value="Unassembled WGS sequence"/>
</dbReference>
<sequence length="73" mass="8409">MQDTLDHPPVARGEFALEIEDKKARLQQLEQQRLRVVADSRNSMAEFRLESQRMADAIQLARQRLERCRGSGG</sequence>
<name>A0A923S4Y4_9BURK</name>
<evidence type="ECO:0000313" key="3">
    <source>
        <dbReference type="Proteomes" id="UP000596827"/>
    </source>
</evidence>
<accession>A0A923S4Y4</accession>
<keyword evidence="1" id="KW-0175">Coiled coil</keyword>
<proteinExistence type="predicted"/>
<gene>
    <name evidence="2" type="ORF">H8R02_26310</name>
</gene>
<reference evidence="2" key="1">
    <citation type="submission" date="2020-08" db="EMBL/GenBank/DDBJ databases">
        <title>Ramlibacter sp. GTP1 16S ribosomal RNA gene genome sequencing and assembly.</title>
        <authorList>
            <person name="Kang M."/>
        </authorList>
    </citation>
    <scope>NUCLEOTIDE SEQUENCE</scope>
    <source>
        <strain evidence="2">GTP1</strain>
    </source>
</reference>
<evidence type="ECO:0000256" key="1">
    <source>
        <dbReference type="SAM" id="Coils"/>
    </source>
</evidence>